<feature type="compositionally biased region" description="Polar residues" evidence="1">
    <location>
        <begin position="29"/>
        <end position="47"/>
    </location>
</feature>
<dbReference type="AlphaFoldDB" id="A0A0J7YP91"/>
<dbReference type="EMBL" id="KQ110022">
    <property type="protein sequence ID" value="KMS65359.1"/>
    <property type="molecule type" value="Genomic_DNA"/>
</dbReference>
<name>A0A0J7YP91_BETVV</name>
<evidence type="ECO:0000313" key="3">
    <source>
        <dbReference type="Proteomes" id="UP000035740"/>
    </source>
</evidence>
<feature type="region of interest" description="Disordered" evidence="1">
    <location>
        <begin position="1"/>
        <end position="47"/>
    </location>
</feature>
<keyword evidence="3" id="KW-1185">Reference proteome</keyword>
<sequence>GPPGTDDLGSGHATPPFTEVFTPDGSIHPTATFTAPQSPHSIPDASSNGLSSVDALLLDLDLNLEDLPRLPDLPESPNLPDNHHDQRYTECNGNLSDQHNPIITTTSCPAEAAIRDLLRSVAVSEDDNRVLSNAQSLMQKLLEEMSSVLSSFVWRCLASDICTGL</sequence>
<organism evidence="2 3">
    <name type="scientific">Beta vulgaris subsp. vulgaris</name>
    <name type="common">Beet</name>
    <dbReference type="NCBI Taxonomy" id="3555"/>
    <lineage>
        <taxon>Eukaryota</taxon>
        <taxon>Viridiplantae</taxon>
        <taxon>Streptophyta</taxon>
        <taxon>Embryophyta</taxon>
        <taxon>Tracheophyta</taxon>
        <taxon>Spermatophyta</taxon>
        <taxon>Magnoliopsida</taxon>
        <taxon>eudicotyledons</taxon>
        <taxon>Gunneridae</taxon>
        <taxon>Pentapetalae</taxon>
        <taxon>Caryophyllales</taxon>
        <taxon>Chenopodiaceae</taxon>
        <taxon>Betoideae</taxon>
        <taxon>Beta</taxon>
    </lineage>
</organism>
<feature type="non-terminal residue" evidence="2">
    <location>
        <position position="165"/>
    </location>
</feature>
<dbReference type="Proteomes" id="UP000035740">
    <property type="component" value="Unassembled WGS sequence"/>
</dbReference>
<reference evidence="2 3" key="1">
    <citation type="journal article" date="2014" name="Nature">
        <title>The genome of the recently domesticated crop plant sugar beet (Beta vulgaris).</title>
        <authorList>
            <person name="Dohm J.C."/>
            <person name="Minoche A.E."/>
            <person name="Holtgrawe D."/>
            <person name="Capella-Gutierrez S."/>
            <person name="Zakrzewski F."/>
            <person name="Tafer H."/>
            <person name="Rupp O."/>
            <person name="Sorensen T.R."/>
            <person name="Stracke R."/>
            <person name="Reinhardt R."/>
            <person name="Goesmann A."/>
            <person name="Kraft T."/>
            <person name="Schulz B."/>
            <person name="Stadler P.F."/>
            <person name="Schmidt T."/>
            <person name="Gabaldon T."/>
            <person name="Lehrach H."/>
            <person name="Weisshaar B."/>
            <person name="Himmelbauer H."/>
        </authorList>
    </citation>
    <scope>NUCLEOTIDE SEQUENCE [LARGE SCALE GENOMIC DNA]</scope>
    <source>
        <tissue evidence="2">Taproot</tissue>
    </source>
</reference>
<proteinExistence type="predicted"/>
<evidence type="ECO:0000256" key="1">
    <source>
        <dbReference type="SAM" id="MobiDB-lite"/>
    </source>
</evidence>
<protein>
    <submittedName>
        <fullName evidence="2">Uncharacterized protein</fullName>
    </submittedName>
</protein>
<feature type="non-terminal residue" evidence="2">
    <location>
        <position position="1"/>
    </location>
</feature>
<dbReference type="Gramene" id="KMS65359">
    <property type="protein sequence ID" value="KMS65359"/>
    <property type="gene ID" value="BVRB_036790"/>
</dbReference>
<evidence type="ECO:0000313" key="2">
    <source>
        <dbReference type="EMBL" id="KMS65359.1"/>
    </source>
</evidence>
<accession>A0A0J7YP91</accession>
<gene>
    <name evidence="2" type="ORF">BVRB_036790</name>
</gene>